<accession>A0AAW1JE97</accession>
<gene>
    <name evidence="2" type="ORF">QE152_g30592</name>
</gene>
<evidence type="ECO:0000256" key="1">
    <source>
        <dbReference type="SAM" id="MobiDB-lite"/>
    </source>
</evidence>
<reference evidence="2 3" key="1">
    <citation type="journal article" date="2024" name="BMC Genomics">
        <title>De novo assembly and annotation of Popillia japonica's genome with initial clues to its potential as an invasive pest.</title>
        <authorList>
            <person name="Cucini C."/>
            <person name="Boschi S."/>
            <person name="Funari R."/>
            <person name="Cardaioli E."/>
            <person name="Iannotti N."/>
            <person name="Marturano G."/>
            <person name="Paoli F."/>
            <person name="Bruttini M."/>
            <person name="Carapelli A."/>
            <person name="Frati F."/>
            <person name="Nardi F."/>
        </authorList>
    </citation>
    <scope>NUCLEOTIDE SEQUENCE [LARGE SCALE GENOMIC DNA]</scope>
    <source>
        <strain evidence="2">DMR45628</strain>
    </source>
</reference>
<dbReference type="AlphaFoldDB" id="A0AAW1JE97"/>
<protein>
    <submittedName>
        <fullName evidence="2">Uncharacterized protein</fullName>
    </submittedName>
</protein>
<dbReference type="Proteomes" id="UP001458880">
    <property type="component" value="Unassembled WGS sequence"/>
</dbReference>
<feature type="region of interest" description="Disordered" evidence="1">
    <location>
        <begin position="1"/>
        <end position="36"/>
    </location>
</feature>
<name>A0AAW1JE97_POPJA</name>
<proteinExistence type="predicted"/>
<keyword evidence="3" id="KW-1185">Reference proteome</keyword>
<organism evidence="2 3">
    <name type="scientific">Popillia japonica</name>
    <name type="common">Japanese beetle</name>
    <dbReference type="NCBI Taxonomy" id="7064"/>
    <lineage>
        <taxon>Eukaryota</taxon>
        <taxon>Metazoa</taxon>
        <taxon>Ecdysozoa</taxon>
        <taxon>Arthropoda</taxon>
        <taxon>Hexapoda</taxon>
        <taxon>Insecta</taxon>
        <taxon>Pterygota</taxon>
        <taxon>Neoptera</taxon>
        <taxon>Endopterygota</taxon>
        <taxon>Coleoptera</taxon>
        <taxon>Polyphaga</taxon>
        <taxon>Scarabaeiformia</taxon>
        <taxon>Scarabaeidae</taxon>
        <taxon>Rutelinae</taxon>
        <taxon>Popillia</taxon>
    </lineage>
</organism>
<feature type="compositionally biased region" description="Polar residues" evidence="1">
    <location>
        <begin position="16"/>
        <end position="35"/>
    </location>
</feature>
<evidence type="ECO:0000313" key="3">
    <source>
        <dbReference type="Proteomes" id="UP001458880"/>
    </source>
</evidence>
<dbReference type="EMBL" id="JASPKY010000413">
    <property type="protein sequence ID" value="KAK9701448.1"/>
    <property type="molecule type" value="Genomic_DNA"/>
</dbReference>
<comment type="caution">
    <text evidence="2">The sequence shown here is derived from an EMBL/GenBank/DDBJ whole genome shotgun (WGS) entry which is preliminary data.</text>
</comment>
<sequence length="96" mass="11101">MNQSSKTRQRLAYAQQKCSNRQLTQQQQDNGTLHLTSPMCKTKMHSIYIYTDIRNCNRTSTIKLEIYRPAEFLTSRCSAGKYGRRLNAEKDNPATP</sequence>
<evidence type="ECO:0000313" key="2">
    <source>
        <dbReference type="EMBL" id="KAK9701448.1"/>
    </source>
</evidence>